<dbReference type="GO" id="GO:0012505">
    <property type="term" value="C:endomembrane system"/>
    <property type="evidence" value="ECO:0007669"/>
    <property type="project" value="UniProtKB-SubCell"/>
</dbReference>
<sequence length="231" mass="25853">MRKSTSCFGVSAGRRRRLRWNEEHYWPVELRQSASCFGVGGAFGMRKSLRREGEGRDFSDLRCDSVWVNNVVMNVEASREARPWGGNKGKSWDDGVFSGVEQVNIKLDCSSEYLVGMMGFYGPIEENGGFEAIRLFESIFSVDSSFHWLGGHTHSQTGAAIATIRYSNEETTVVTQALAVMLNSISTLTVTALLVTTIVHAFVFRNLFPNDIAIAISKTKKKHHHHHNLPK</sequence>
<dbReference type="GO" id="GO:0005886">
    <property type="term" value="C:plasma membrane"/>
    <property type="evidence" value="ECO:0007669"/>
    <property type="project" value="UniProtKB-SubCell"/>
</dbReference>
<dbReference type="PANTHER" id="PTHR31269:SF2">
    <property type="entry name" value="S-TYPE ANION CHANNEL SLAH3"/>
    <property type="match status" value="1"/>
</dbReference>
<accession>A0A5C7IQG6</accession>
<evidence type="ECO:0000313" key="5">
    <source>
        <dbReference type="Proteomes" id="UP000323000"/>
    </source>
</evidence>
<name>A0A5C7IQG6_9ROSI</name>
<proteinExistence type="predicted"/>
<comment type="caution">
    <text evidence="4">The sequence shown here is derived from an EMBL/GenBank/DDBJ whole genome shotgun (WGS) entry which is preliminary data.</text>
</comment>
<gene>
    <name evidence="4" type="ORF">EZV62_005979</name>
</gene>
<dbReference type="Proteomes" id="UP000323000">
    <property type="component" value="Chromosome 2"/>
</dbReference>
<dbReference type="Gene3D" id="2.100.10.30">
    <property type="entry name" value="Jacalin-like lectin domain"/>
    <property type="match status" value="1"/>
</dbReference>
<evidence type="ECO:0000256" key="1">
    <source>
        <dbReference type="ARBA" id="ARBA00004651"/>
    </source>
</evidence>
<keyword evidence="3" id="KW-1003">Cell membrane</keyword>
<evidence type="ECO:0000256" key="2">
    <source>
        <dbReference type="ARBA" id="ARBA00022448"/>
    </source>
</evidence>
<dbReference type="GO" id="GO:0008308">
    <property type="term" value="F:voltage-gated monoatomic anion channel activity"/>
    <property type="evidence" value="ECO:0007669"/>
    <property type="project" value="InterPro"/>
</dbReference>
<dbReference type="SUPFAM" id="SSF51101">
    <property type="entry name" value="Mannose-binding lectins"/>
    <property type="match status" value="1"/>
</dbReference>
<dbReference type="InterPro" id="IPR036404">
    <property type="entry name" value="Jacalin-like_lectin_dom_sf"/>
</dbReference>
<keyword evidence="2" id="KW-0813">Transport</keyword>
<dbReference type="InterPro" id="IPR030183">
    <property type="entry name" value="SLAC/SLAH"/>
</dbReference>
<dbReference type="GO" id="GO:0006873">
    <property type="term" value="P:intracellular monoatomic ion homeostasis"/>
    <property type="evidence" value="ECO:0007669"/>
    <property type="project" value="InterPro"/>
</dbReference>
<dbReference type="PANTHER" id="PTHR31269">
    <property type="entry name" value="S-TYPE ANION CHANNEL SLAH3"/>
    <property type="match status" value="1"/>
</dbReference>
<protein>
    <recommendedName>
        <fullName evidence="6">Jacalin-type lectin domain-containing protein</fullName>
    </recommendedName>
</protein>
<dbReference type="AlphaFoldDB" id="A0A5C7IQG6"/>
<evidence type="ECO:0000256" key="3">
    <source>
        <dbReference type="ARBA" id="ARBA00022475"/>
    </source>
</evidence>
<evidence type="ECO:0008006" key="6">
    <source>
        <dbReference type="Google" id="ProtNLM"/>
    </source>
</evidence>
<dbReference type="EMBL" id="VAHF01000002">
    <property type="protein sequence ID" value="TXG71044.1"/>
    <property type="molecule type" value="Genomic_DNA"/>
</dbReference>
<organism evidence="4 5">
    <name type="scientific">Acer yangbiense</name>
    <dbReference type="NCBI Taxonomy" id="1000413"/>
    <lineage>
        <taxon>Eukaryota</taxon>
        <taxon>Viridiplantae</taxon>
        <taxon>Streptophyta</taxon>
        <taxon>Embryophyta</taxon>
        <taxon>Tracheophyta</taxon>
        <taxon>Spermatophyta</taxon>
        <taxon>Magnoliopsida</taxon>
        <taxon>eudicotyledons</taxon>
        <taxon>Gunneridae</taxon>
        <taxon>Pentapetalae</taxon>
        <taxon>rosids</taxon>
        <taxon>malvids</taxon>
        <taxon>Sapindales</taxon>
        <taxon>Sapindaceae</taxon>
        <taxon>Hippocastanoideae</taxon>
        <taxon>Acereae</taxon>
        <taxon>Acer</taxon>
    </lineage>
</organism>
<comment type="subcellular location">
    <subcellularLocation>
        <location evidence="1">Cell membrane</location>
        <topology evidence="1">Multi-pass membrane protein</topology>
    </subcellularLocation>
</comment>
<keyword evidence="3" id="KW-0472">Membrane</keyword>
<evidence type="ECO:0000313" key="4">
    <source>
        <dbReference type="EMBL" id="TXG71044.1"/>
    </source>
</evidence>
<keyword evidence="5" id="KW-1185">Reference proteome</keyword>
<reference evidence="5" key="1">
    <citation type="journal article" date="2019" name="Gigascience">
        <title>De novo genome assembly of the endangered Acer yangbiense, a plant species with extremely small populations endemic to Yunnan Province, China.</title>
        <authorList>
            <person name="Yang J."/>
            <person name="Wariss H.M."/>
            <person name="Tao L."/>
            <person name="Zhang R."/>
            <person name="Yun Q."/>
            <person name="Hollingsworth P."/>
            <person name="Dao Z."/>
            <person name="Luo G."/>
            <person name="Guo H."/>
            <person name="Ma Y."/>
            <person name="Sun W."/>
        </authorList>
    </citation>
    <scope>NUCLEOTIDE SEQUENCE [LARGE SCALE GENOMIC DNA]</scope>
    <source>
        <strain evidence="5">cv. Malutang</strain>
    </source>
</reference>